<name>A0A1R4K1E2_9ACTN</name>
<dbReference type="Gene3D" id="2.30.30.40">
    <property type="entry name" value="SH3 Domains"/>
    <property type="match status" value="1"/>
</dbReference>
<gene>
    <name evidence="3" type="ORF">FM114_10685</name>
</gene>
<reference evidence="3 4" key="1">
    <citation type="submission" date="2017-02" db="EMBL/GenBank/DDBJ databases">
        <authorList>
            <person name="Peterson S.W."/>
        </authorList>
    </citation>
    <scope>NUCLEOTIDE SEQUENCE [LARGE SCALE GENOMIC DNA]</scope>
    <source>
        <strain evidence="3 4">LSP_Lj1</strain>
    </source>
</reference>
<sequence>MQLRSSLASLTLMAVAAAPAVLGTPQAQAAPVASIAATKAPAAKVAVYKATGPVYVRTGASTKTRPLGVLKKGQAVQTAGSARGKWQPVKYKGRTGYVSLRYLSAAGKSTITKMVTVKTKTARRASVTSSVRASQVSMPRGVNGNAQRVAHAARSNFPQISSMGGYRAEYGSDHGTGRAVDVMIPNYRSNMALGQQIANYMRANAKSLGITYVIYNQKIWSVQRSGEGWRQMGNRGSDNANHKNHVHVSVR</sequence>
<feature type="chain" id="PRO_5012413231" description="SH3b domain-containing protein" evidence="1">
    <location>
        <begin position="30"/>
        <end position="251"/>
    </location>
</feature>
<dbReference type="Proteomes" id="UP000188342">
    <property type="component" value="Unassembled WGS sequence"/>
</dbReference>
<organism evidence="3 4">
    <name type="scientific">Luteococcus japonicus LSP_Lj1</name>
    <dbReference type="NCBI Taxonomy" id="1255658"/>
    <lineage>
        <taxon>Bacteria</taxon>
        <taxon>Bacillati</taxon>
        <taxon>Actinomycetota</taxon>
        <taxon>Actinomycetes</taxon>
        <taxon>Propionibacteriales</taxon>
        <taxon>Propionibacteriaceae</taxon>
        <taxon>Luteococcus</taxon>
    </lineage>
</organism>
<dbReference type="EMBL" id="FUKQ01000040">
    <property type="protein sequence ID" value="SJN37885.1"/>
    <property type="molecule type" value="Genomic_DNA"/>
</dbReference>
<proteinExistence type="predicted"/>
<dbReference type="Pfam" id="PF08239">
    <property type="entry name" value="SH3_3"/>
    <property type="match status" value="1"/>
</dbReference>
<keyword evidence="1" id="KW-0732">Signal</keyword>
<dbReference type="OrthoDB" id="2989771at2"/>
<dbReference type="STRING" id="1255658.FM114_10685"/>
<evidence type="ECO:0000313" key="4">
    <source>
        <dbReference type="Proteomes" id="UP000188342"/>
    </source>
</evidence>
<evidence type="ECO:0000259" key="2">
    <source>
        <dbReference type="PROSITE" id="PS51781"/>
    </source>
</evidence>
<keyword evidence="4" id="KW-1185">Reference proteome</keyword>
<dbReference type="Pfam" id="PF26571">
    <property type="entry name" value="VldE"/>
    <property type="match status" value="1"/>
</dbReference>
<feature type="domain" description="SH3b" evidence="2">
    <location>
        <begin position="43"/>
        <end position="107"/>
    </location>
</feature>
<evidence type="ECO:0000256" key="1">
    <source>
        <dbReference type="SAM" id="SignalP"/>
    </source>
</evidence>
<dbReference type="AlphaFoldDB" id="A0A1R4K1E2"/>
<dbReference type="RefSeq" id="WP_094765145.1">
    <property type="nucleotide sequence ID" value="NZ_FUKQ01000040.1"/>
</dbReference>
<accession>A0A1R4K1E2</accession>
<feature type="signal peptide" evidence="1">
    <location>
        <begin position="1"/>
        <end position="29"/>
    </location>
</feature>
<dbReference type="PROSITE" id="PS51781">
    <property type="entry name" value="SH3B"/>
    <property type="match status" value="1"/>
</dbReference>
<dbReference type="InterPro" id="IPR003646">
    <property type="entry name" value="SH3-like_bac-type"/>
</dbReference>
<dbReference type="InterPro" id="IPR058593">
    <property type="entry name" value="ARB_07466-like_C"/>
</dbReference>
<evidence type="ECO:0000313" key="3">
    <source>
        <dbReference type="EMBL" id="SJN37885.1"/>
    </source>
</evidence>
<protein>
    <recommendedName>
        <fullName evidence="2">SH3b domain-containing protein</fullName>
    </recommendedName>
</protein>
<dbReference type="SMART" id="SM00287">
    <property type="entry name" value="SH3b"/>
    <property type="match status" value="1"/>
</dbReference>